<gene>
    <name evidence="5" type="ORF">SAMN04487818_11666</name>
</gene>
<dbReference type="STRING" id="155974.SAMN04487818_11666"/>
<comment type="subcellular location">
    <subcellularLocation>
        <location evidence="1">Cytoplasm</location>
    </subcellularLocation>
</comment>
<reference evidence="6" key="1">
    <citation type="submission" date="2016-10" db="EMBL/GenBank/DDBJ databases">
        <authorList>
            <person name="Varghese N."/>
            <person name="Submissions S."/>
        </authorList>
    </citation>
    <scope>NUCLEOTIDE SEQUENCE [LARGE SCALE GENOMIC DNA]</scope>
    <source>
        <strain evidence="6">DSM 44260</strain>
    </source>
</reference>
<evidence type="ECO:0000256" key="2">
    <source>
        <dbReference type="ARBA" id="ARBA00006411"/>
    </source>
</evidence>
<proteinExistence type="inferred from homology"/>
<evidence type="ECO:0000256" key="1">
    <source>
        <dbReference type="ARBA" id="ARBA00004496"/>
    </source>
</evidence>
<dbReference type="Pfam" id="PF14011">
    <property type="entry name" value="ESX-1_EspG"/>
    <property type="match status" value="1"/>
</dbReference>
<dbReference type="AlphaFoldDB" id="A0A1H9XKA5"/>
<dbReference type="InterPro" id="IPR025734">
    <property type="entry name" value="EspG"/>
</dbReference>
<keyword evidence="6" id="KW-1185">Reference proteome</keyword>
<evidence type="ECO:0000256" key="4">
    <source>
        <dbReference type="ARBA" id="ARBA00023186"/>
    </source>
</evidence>
<dbReference type="EMBL" id="FOGI01000016">
    <property type="protein sequence ID" value="SES46616.1"/>
    <property type="molecule type" value="Genomic_DNA"/>
</dbReference>
<comment type="similarity">
    <text evidence="2">Belongs to the EspG family.</text>
</comment>
<accession>A0A1H9XKA5</accession>
<evidence type="ECO:0000313" key="5">
    <source>
        <dbReference type="EMBL" id="SES46616.1"/>
    </source>
</evidence>
<organism evidence="5 6">
    <name type="scientific">Actinokineospora terrae</name>
    <dbReference type="NCBI Taxonomy" id="155974"/>
    <lineage>
        <taxon>Bacteria</taxon>
        <taxon>Bacillati</taxon>
        <taxon>Actinomycetota</taxon>
        <taxon>Actinomycetes</taxon>
        <taxon>Pseudonocardiales</taxon>
        <taxon>Pseudonocardiaceae</taxon>
        <taxon>Actinokineospora</taxon>
    </lineage>
</organism>
<protein>
    <submittedName>
        <fullName evidence="5">EspG family protein</fullName>
    </submittedName>
</protein>
<dbReference type="RefSeq" id="WP_177215882.1">
    <property type="nucleotide sequence ID" value="NZ_FOGI01000016.1"/>
</dbReference>
<name>A0A1H9XKA5_9PSEU</name>
<evidence type="ECO:0000313" key="6">
    <source>
        <dbReference type="Proteomes" id="UP000199051"/>
    </source>
</evidence>
<evidence type="ECO:0000256" key="3">
    <source>
        <dbReference type="ARBA" id="ARBA00022490"/>
    </source>
</evidence>
<keyword evidence="3" id="KW-0963">Cytoplasm</keyword>
<dbReference type="Proteomes" id="UP000199051">
    <property type="component" value="Unassembled WGS sequence"/>
</dbReference>
<keyword evidence="4" id="KW-0143">Chaperone</keyword>
<sequence length="256" mass="27721">MKVASLTLVEFDLLWESLGRTDRPYPLDVPSFGETADERDQLRKEVIEGLVARGLHDGTDVDRDLEDSLTLLAQHDYSVDGLLSLGRHVRVLGAGRGSRTVLAVQMGERIRIGQLRGGGVVGEIMALLPDAEPGPGTAVTLPKSVFHNAIDAYVESGFAGLETMLNQGGVTGRDMRTIATLVENSRHGGGQVAANSLDRMGRRTRTDVVNWFDTTAGRYLALPTTRDGVDWLTLAPADAPRLTQRLRELVASVAPR</sequence>